<evidence type="ECO:0000256" key="1">
    <source>
        <dbReference type="SAM" id="Coils"/>
    </source>
</evidence>
<proteinExistence type="predicted"/>
<feature type="domain" description="Mce/MlaD" evidence="3">
    <location>
        <begin position="41"/>
        <end position="115"/>
    </location>
</feature>
<protein>
    <submittedName>
        <fullName evidence="4">MCE family protein</fullName>
    </submittedName>
</protein>
<dbReference type="RefSeq" id="WP_119051177.1">
    <property type="nucleotide sequence ID" value="NZ_CP032157.1"/>
</dbReference>
<dbReference type="KEGG" id="pseg:D3H65_15465"/>
<dbReference type="Pfam" id="PF02470">
    <property type="entry name" value="MlaD"/>
    <property type="match status" value="1"/>
</dbReference>
<keyword evidence="2" id="KW-1133">Transmembrane helix</keyword>
<reference evidence="4 5" key="1">
    <citation type="submission" date="2018-09" db="EMBL/GenBank/DDBJ databases">
        <title>Genome sequencing of strain 6GH32-13.</title>
        <authorList>
            <person name="Weon H.-Y."/>
            <person name="Heo J."/>
            <person name="Kwon S.-W."/>
        </authorList>
    </citation>
    <scope>NUCLEOTIDE SEQUENCE [LARGE SCALE GENOMIC DNA]</scope>
    <source>
        <strain evidence="4 5">5GH32-13</strain>
    </source>
</reference>
<name>A0A3B7MQP6_9BACT</name>
<dbReference type="Proteomes" id="UP000263900">
    <property type="component" value="Chromosome"/>
</dbReference>
<keyword evidence="5" id="KW-1185">Reference proteome</keyword>
<dbReference type="OrthoDB" id="9771725at2"/>
<keyword evidence="2" id="KW-0812">Transmembrane</keyword>
<organism evidence="4 5">
    <name type="scientific">Paraflavitalea soli</name>
    <dbReference type="NCBI Taxonomy" id="2315862"/>
    <lineage>
        <taxon>Bacteria</taxon>
        <taxon>Pseudomonadati</taxon>
        <taxon>Bacteroidota</taxon>
        <taxon>Chitinophagia</taxon>
        <taxon>Chitinophagales</taxon>
        <taxon>Chitinophagaceae</taxon>
        <taxon>Paraflavitalea</taxon>
    </lineage>
</organism>
<dbReference type="AlphaFoldDB" id="A0A3B7MQP6"/>
<evidence type="ECO:0000259" key="3">
    <source>
        <dbReference type="Pfam" id="PF02470"/>
    </source>
</evidence>
<evidence type="ECO:0000256" key="2">
    <source>
        <dbReference type="SAM" id="Phobius"/>
    </source>
</evidence>
<gene>
    <name evidence="4" type="ORF">D3H65_15465</name>
</gene>
<dbReference type="PANTHER" id="PTHR33371:SF4">
    <property type="entry name" value="INTERMEMBRANE PHOSPHOLIPID TRANSPORT SYSTEM BINDING PROTEIN MLAD"/>
    <property type="match status" value="1"/>
</dbReference>
<keyword evidence="1" id="KW-0175">Coiled coil</keyword>
<dbReference type="PANTHER" id="PTHR33371">
    <property type="entry name" value="INTERMEMBRANE PHOSPHOLIPID TRANSPORT SYSTEM BINDING PROTEIN MLAD-RELATED"/>
    <property type="match status" value="1"/>
</dbReference>
<dbReference type="InterPro" id="IPR003399">
    <property type="entry name" value="Mce/MlaD"/>
</dbReference>
<evidence type="ECO:0000313" key="5">
    <source>
        <dbReference type="Proteomes" id="UP000263900"/>
    </source>
</evidence>
<keyword evidence="2" id="KW-0472">Membrane</keyword>
<dbReference type="EMBL" id="CP032157">
    <property type="protein sequence ID" value="AXY75296.1"/>
    <property type="molecule type" value="Genomic_DNA"/>
</dbReference>
<feature type="transmembrane region" description="Helical" evidence="2">
    <location>
        <begin position="9"/>
        <end position="31"/>
    </location>
</feature>
<accession>A0A3B7MQP6</accession>
<dbReference type="InterPro" id="IPR052336">
    <property type="entry name" value="MlaD_Phospholipid_Transporter"/>
</dbReference>
<sequence length="342" mass="37076">MSISKNKQAIIVGFFITLGTIILVVGIFTLGGQKKTFSPSLTVSAVFNNVNGLQKGNNVWFSGVKIGTVKSLDFFGTSQVKVTITIDRKAHEYIRKDAKAKISSEGLIGNKLIVIYGGTQPAGAIMGGENLQVEEAMNPEEMLATLQTNNKNLAAITTDFKDISKRLVEGKGSMGALLQDETLYKNLQATMATLRTTVANLQTAARNSEQLTGSIAGYTARLNKPGTLAGDLVTDTVIMTNLRTSVEQINLATAQTNAFMHSLRNAGEKLDEGDNAAGVLLNDEKVAGELRSTLENLNSSSQKLDENLEALQHNFLFRGYFKRKARREAREAKDSANARKKN</sequence>
<evidence type="ECO:0000313" key="4">
    <source>
        <dbReference type="EMBL" id="AXY75296.1"/>
    </source>
</evidence>
<feature type="coiled-coil region" evidence="1">
    <location>
        <begin position="287"/>
        <end position="342"/>
    </location>
</feature>